<comment type="caution">
    <text evidence="1">The sequence shown here is derived from an EMBL/GenBank/DDBJ whole genome shotgun (WGS) entry which is preliminary data.</text>
</comment>
<accession>A0A1F5ZLL8</accession>
<organism evidence="1 2">
    <name type="scientific">Candidatus Gottesmanbacteria bacterium RIFCSPHIGHO2_01_FULL_46_14</name>
    <dbReference type="NCBI Taxonomy" id="1798380"/>
    <lineage>
        <taxon>Bacteria</taxon>
        <taxon>Candidatus Gottesmaniibacteriota</taxon>
    </lineage>
</organism>
<dbReference type="AlphaFoldDB" id="A0A1F5ZLL8"/>
<evidence type="ECO:0000313" key="2">
    <source>
        <dbReference type="Proteomes" id="UP000177416"/>
    </source>
</evidence>
<gene>
    <name evidence="1" type="ORF">A2875_00850</name>
</gene>
<proteinExistence type="predicted"/>
<protein>
    <recommendedName>
        <fullName evidence="3">Zeta toxin domain-containing protein</fullName>
    </recommendedName>
</protein>
<reference evidence="1 2" key="1">
    <citation type="journal article" date="2016" name="Nat. Commun.">
        <title>Thousands of microbial genomes shed light on interconnected biogeochemical processes in an aquifer system.</title>
        <authorList>
            <person name="Anantharaman K."/>
            <person name="Brown C.T."/>
            <person name="Hug L.A."/>
            <person name="Sharon I."/>
            <person name="Castelle C.J."/>
            <person name="Probst A.J."/>
            <person name="Thomas B.C."/>
            <person name="Singh A."/>
            <person name="Wilkins M.J."/>
            <person name="Karaoz U."/>
            <person name="Brodie E.L."/>
            <person name="Williams K.H."/>
            <person name="Hubbard S.S."/>
            <person name="Banfield J.F."/>
        </authorList>
    </citation>
    <scope>NUCLEOTIDE SEQUENCE [LARGE SCALE GENOMIC DNA]</scope>
</reference>
<evidence type="ECO:0008006" key="3">
    <source>
        <dbReference type="Google" id="ProtNLM"/>
    </source>
</evidence>
<sequence>MHNLPMALIISADEIKKNLPNYSPQKAELFHHESARLADQQFEAGLTTNPYKKVILLCGGTASGKTEFLATQLHHKRCIILDATLSTEEGAKIKLKKILKARKTPIIYAVIPDDLKRAFIAFLNRDRKFSDAHFYKTHSGCRKALLWIALHYPMVKINIIESSYTKNQLLFSKVAFDTRKQFANYLTSLQLTESDILLRIRKGLYE</sequence>
<dbReference type="Proteomes" id="UP000177416">
    <property type="component" value="Unassembled WGS sequence"/>
</dbReference>
<name>A0A1F5ZLL8_9BACT</name>
<evidence type="ECO:0000313" key="1">
    <source>
        <dbReference type="EMBL" id="OGG12997.1"/>
    </source>
</evidence>
<dbReference type="EMBL" id="MFJJ01000052">
    <property type="protein sequence ID" value="OGG12997.1"/>
    <property type="molecule type" value="Genomic_DNA"/>
</dbReference>